<dbReference type="InterPro" id="IPR016477">
    <property type="entry name" value="Fructo-/Ketosamine-3-kinase"/>
</dbReference>
<dbReference type="GO" id="GO:0102193">
    <property type="term" value="F:protein-ribulosamine 3-kinase activity"/>
    <property type="evidence" value="ECO:0007669"/>
    <property type="project" value="UniProtKB-EC"/>
</dbReference>
<accession>A0AAW2I6Q7</accession>
<dbReference type="SUPFAM" id="SSF56112">
    <property type="entry name" value="Protein kinase-like (PK-like)"/>
    <property type="match status" value="1"/>
</dbReference>
<comment type="catalytic activity">
    <reaction evidence="2">
        <text>N(6)-D-ribulosyl-L-lysyl-[protein] + ATP = N(6)-(3-O-phospho-D-ribulosyl)-L-lysyl-[protein] + ADP + H(+)</text>
        <dbReference type="Rhea" id="RHEA:48432"/>
        <dbReference type="Rhea" id="RHEA-COMP:12103"/>
        <dbReference type="Rhea" id="RHEA-COMP:12104"/>
        <dbReference type="ChEBI" id="CHEBI:15378"/>
        <dbReference type="ChEBI" id="CHEBI:30616"/>
        <dbReference type="ChEBI" id="CHEBI:90418"/>
        <dbReference type="ChEBI" id="CHEBI:90420"/>
        <dbReference type="ChEBI" id="CHEBI:456216"/>
        <dbReference type="EC" id="2.7.1.172"/>
    </reaction>
    <physiologicalReaction direction="left-to-right" evidence="2">
        <dbReference type="Rhea" id="RHEA:48433"/>
    </physiologicalReaction>
</comment>
<evidence type="ECO:0000256" key="2">
    <source>
        <dbReference type="ARBA" id="ARBA00048655"/>
    </source>
</evidence>
<dbReference type="FunFam" id="3.90.1200.10:FF:000003">
    <property type="entry name" value="fructosamine-3-kinase isoform X1"/>
    <property type="match status" value="1"/>
</dbReference>
<dbReference type="EC" id="2.7.1.172" evidence="1"/>
<dbReference type="AlphaFoldDB" id="A0AAW2I6Q7"/>
<dbReference type="Gene3D" id="3.90.1200.10">
    <property type="match status" value="1"/>
</dbReference>
<evidence type="ECO:0000256" key="1">
    <source>
        <dbReference type="ARBA" id="ARBA00011961"/>
    </source>
</evidence>
<dbReference type="InterPro" id="IPR011009">
    <property type="entry name" value="Kinase-like_dom_sf"/>
</dbReference>
<gene>
    <name evidence="3" type="ORF">PYX00_004961</name>
</gene>
<reference evidence="3" key="1">
    <citation type="journal article" date="2024" name="Gigascience">
        <title>Chromosome-level genome of the poultry shaft louse Menopon gallinae provides insight into the host-switching and adaptive evolution of parasitic lice.</title>
        <authorList>
            <person name="Xu Y."/>
            <person name="Ma L."/>
            <person name="Liu S."/>
            <person name="Liang Y."/>
            <person name="Liu Q."/>
            <person name="He Z."/>
            <person name="Tian L."/>
            <person name="Duan Y."/>
            <person name="Cai W."/>
            <person name="Li H."/>
            <person name="Song F."/>
        </authorList>
    </citation>
    <scope>NUCLEOTIDE SEQUENCE</scope>
    <source>
        <strain evidence="3">Cailab_2023a</strain>
    </source>
</reference>
<name>A0AAW2I6Q7_9NEOP</name>
<proteinExistence type="predicted"/>
<sequence length="177" mass="20807">MKQESNRVDKFGFHVTTCCGYLPQNNEWCYDWVQFYTSQRLLPQIHMIERDKNCREITELWSQLQIKIPSFFKGLNIKPSLLHGDLWSGNAGETNESPVIFDPAAFYGHHEYDLGIAGMFGGFEKEFYKAYHSLIPKEKGFGKRHELYKLFHHLNHWNHFGSAYKGSTLQIMRDLIK</sequence>
<dbReference type="Pfam" id="PF03881">
    <property type="entry name" value="Fructosamin_kin"/>
    <property type="match status" value="1"/>
</dbReference>
<dbReference type="PANTHER" id="PTHR12149:SF8">
    <property type="entry name" value="PROTEIN-RIBULOSAMINE 3-KINASE"/>
    <property type="match status" value="1"/>
</dbReference>
<dbReference type="EMBL" id="JARGDH010000002">
    <property type="protein sequence ID" value="KAL0277800.1"/>
    <property type="molecule type" value="Genomic_DNA"/>
</dbReference>
<comment type="caution">
    <text evidence="3">The sequence shown here is derived from an EMBL/GenBank/DDBJ whole genome shotgun (WGS) entry which is preliminary data.</text>
</comment>
<evidence type="ECO:0000313" key="3">
    <source>
        <dbReference type="EMBL" id="KAL0277800.1"/>
    </source>
</evidence>
<dbReference type="PANTHER" id="PTHR12149">
    <property type="entry name" value="FRUCTOSAMINE 3 KINASE-RELATED PROTEIN"/>
    <property type="match status" value="1"/>
</dbReference>
<protein>
    <recommendedName>
        <fullName evidence="1">protein-ribulosamine 3-kinase</fullName>
        <ecNumber evidence="1">2.7.1.172</ecNumber>
    </recommendedName>
</protein>
<organism evidence="3">
    <name type="scientific">Menopon gallinae</name>
    <name type="common">poultry shaft louse</name>
    <dbReference type="NCBI Taxonomy" id="328185"/>
    <lineage>
        <taxon>Eukaryota</taxon>
        <taxon>Metazoa</taxon>
        <taxon>Ecdysozoa</taxon>
        <taxon>Arthropoda</taxon>
        <taxon>Hexapoda</taxon>
        <taxon>Insecta</taxon>
        <taxon>Pterygota</taxon>
        <taxon>Neoptera</taxon>
        <taxon>Paraneoptera</taxon>
        <taxon>Psocodea</taxon>
        <taxon>Troctomorpha</taxon>
        <taxon>Phthiraptera</taxon>
        <taxon>Amblycera</taxon>
        <taxon>Menoponidae</taxon>
        <taxon>Menopon</taxon>
    </lineage>
</organism>